<evidence type="ECO:0000313" key="11">
    <source>
        <dbReference type="Proteomes" id="UP000242814"/>
    </source>
</evidence>
<comment type="subcellular location">
    <subcellularLocation>
        <location evidence="2">Cytoplasm</location>
    </subcellularLocation>
    <subcellularLocation>
        <location evidence="1">Nucleus</location>
    </subcellularLocation>
</comment>
<dbReference type="Gene3D" id="3.10.20.90">
    <property type="entry name" value="Phosphatidylinositol 3-kinase Catalytic Subunit, Chain A, domain 1"/>
    <property type="match status" value="2"/>
</dbReference>
<proteinExistence type="inferred from homology"/>
<organism evidence="10 11">
    <name type="scientific">Paracoccidioides brasiliensis</name>
    <dbReference type="NCBI Taxonomy" id="121759"/>
    <lineage>
        <taxon>Eukaryota</taxon>
        <taxon>Fungi</taxon>
        <taxon>Dikarya</taxon>
        <taxon>Ascomycota</taxon>
        <taxon>Pezizomycotina</taxon>
        <taxon>Eurotiomycetes</taxon>
        <taxon>Eurotiomycetidae</taxon>
        <taxon>Onygenales</taxon>
        <taxon>Ajellomycetaceae</taxon>
        <taxon>Paracoccidioides</taxon>
    </lineage>
</organism>
<evidence type="ECO:0000256" key="3">
    <source>
        <dbReference type="ARBA" id="ARBA00007980"/>
    </source>
</evidence>
<evidence type="ECO:0000256" key="6">
    <source>
        <dbReference type="ARBA" id="ARBA00069342"/>
    </source>
</evidence>
<accession>A0A1D2J9L4</accession>
<dbReference type="Pfam" id="PF11976">
    <property type="entry name" value="Rad60-SLD"/>
    <property type="match status" value="1"/>
</dbReference>
<dbReference type="InterPro" id="IPR022617">
    <property type="entry name" value="Rad60/SUMO-like_dom"/>
</dbReference>
<sequence>MRSFFKKPDWAKLDGIPGQSVEFYKRSEQILTDIISKQPEDEEAEDDNDKVDEENRQKKQWQDSHLCGSKRRRLSREENKPPSLLTRSSKAALETGETRDTKETLQPPPETVSHGQVNSPPRKLESVLPPAVVEVDSDGDSDYLQPKPPTSRLSDHEPDEGKDRNNDEDDGDDDDLYPEEEYPELARKARERARQHATISEGNSVRNTNSALGNHRTTQSQAYNNISTASINKPPDEPSKDSGPKVKILITSNIPDTTPLIVQRRLHQDLRDVRRAWCHRQGFDVDQTATVFLTWKGRRLFDVTTCKSLGVQDEREKLPLPLRDYYDDSVDDSSIAVHMEAVTEKLFEEQKRQLKKASLRESRKSAVGELEAEDDNDDNDESEVQIIKEKEKMLFLTLKSPGLQELKVKVRSKTLISAIIRSFYEQRRIPADRKIQLIFDGDELDPESTVADNDIADLDAIDISSTTHTVITMKVLTANFVTCAVKACKGSPASFPLHFSDAELEQEELEFQADFLRNILPRIDWEALVMTANELGFTSLTPLKPEGDAVTDDLLRELHRFLLETQVVEGKLVCGSCGHEYRIKEGIANFLLPSHLGMSLTFCICEEGGR</sequence>
<dbReference type="SUPFAM" id="SSF54236">
    <property type="entry name" value="Ubiquitin-like"/>
    <property type="match status" value="1"/>
</dbReference>
<dbReference type="SMART" id="SM00213">
    <property type="entry name" value="UBQ"/>
    <property type="match status" value="1"/>
</dbReference>
<dbReference type="GO" id="GO:0046982">
    <property type="term" value="F:protein heterodimerization activity"/>
    <property type="evidence" value="ECO:0007669"/>
    <property type="project" value="InterPro"/>
</dbReference>
<dbReference type="GO" id="GO:0030488">
    <property type="term" value="P:tRNA methylation"/>
    <property type="evidence" value="ECO:0007669"/>
    <property type="project" value="TreeGrafter"/>
</dbReference>
<evidence type="ECO:0000256" key="5">
    <source>
        <dbReference type="ARBA" id="ARBA00023242"/>
    </source>
</evidence>
<feature type="domain" description="Ubiquitin-like" evidence="9">
    <location>
        <begin position="394"/>
        <end position="472"/>
    </location>
</feature>
<keyword evidence="5" id="KW-0539">Nucleus</keyword>
<feature type="compositionally biased region" description="Acidic residues" evidence="8">
    <location>
        <begin position="166"/>
        <end position="183"/>
    </location>
</feature>
<evidence type="ECO:0000256" key="1">
    <source>
        <dbReference type="ARBA" id="ARBA00004123"/>
    </source>
</evidence>
<dbReference type="InterPro" id="IPR039127">
    <property type="entry name" value="Trm112"/>
</dbReference>
<evidence type="ECO:0000256" key="8">
    <source>
        <dbReference type="SAM" id="MobiDB-lite"/>
    </source>
</evidence>
<evidence type="ECO:0000256" key="4">
    <source>
        <dbReference type="ARBA" id="ARBA00022490"/>
    </source>
</evidence>
<dbReference type="VEuPathDB" id="FungiDB:PABG_01390"/>
<feature type="compositionally biased region" description="Polar residues" evidence="8">
    <location>
        <begin position="197"/>
        <end position="231"/>
    </location>
</feature>
<dbReference type="FunFam" id="2.20.25.10:FF:000021">
    <property type="entry name" value="Multifunctional methyltransferase subunit trm112"/>
    <property type="match status" value="1"/>
</dbReference>
<feature type="compositionally biased region" description="Basic and acidic residues" evidence="8">
    <location>
        <begin position="153"/>
        <end position="165"/>
    </location>
</feature>
<dbReference type="GO" id="GO:0005737">
    <property type="term" value="C:cytoplasm"/>
    <property type="evidence" value="ECO:0007669"/>
    <property type="project" value="UniProtKB-SubCell"/>
</dbReference>
<dbReference type="AlphaFoldDB" id="A0A1D2J9L4"/>
<gene>
    <name evidence="10" type="ORF">ACO22_05665</name>
</gene>
<dbReference type="PANTHER" id="PTHR12773:SF0">
    <property type="entry name" value="MULTIFUNCTIONAL METHYLTRANSFERASE SUBUNIT TRM112-LIKE PROTEIN"/>
    <property type="match status" value="1"/>
</dbReference>
<evidence type="ECO:0000256" key="2">
    <source>
        <dbReference type="ARBA" id="ARBA00004496"/>
    </source>
</evidence>
<dbReference type="GO" id="GO:0070476">
    <property type="term" value="P:rRNA (guanine-N7)-methylation"/>
    <property type="evidence" value="ECO:0007669"/>
    <property type="project" value="TreeGrafter"/>
</dbReference>
<dbReference type="Gene3D" id="2.20.25.10">
    <property type="match status" value="1"/>
</dbReference>
<name>A0A1D2J9L4_PARBR</name>
<dbReference type="Pfam" id="PF03966">
    <property type="entry name" value="Trm112p"/>
    <property type="match status" value="1"/>
</dbReference>
<feature type="region of interest" description="Disordered" evidence="8">
    <location>
        <begin position="34"/>
        <end position="244"/>
    </location>
</feature>
<evidence type="ECO:0000256" key="7">
    <source>
        <dbReference type="ARBA" id="ARBA00083044"/>
    </source>
</evidence>
<dbReference type="GO" id="GO:0005634">
    <property type="term" value="C:nucleus"/>
    <property type="evidence" value="ECO:0007669"/>
    <property type="project" value="UniProtKB-SubCell"/>
</dbReference>
<protein>
    <recommendedName>
        <fullName evidence="6">Multifunctional methyltransferase subunit trm112</fullName>
    </recommendedName>
    <alternativeName>
        <fullName evidence="7">eRF1 methyltransferase subunit trm112</fullName>
    </alternativeName>
</protein>
<evidence type="ECO:0000313" key="10">
    <source>
        <dbReference type="EMBL" id="ODH21458.1"/>
    </source>
</evidence>
<keyword evidence="4" id="KW-0963">Cytoplasm</keyword>
<feature type="compositionally biased region" description="Basic and acidic residues" evidence="8">
    <location>
        <begin position="53"/>
        <end position="62"/>
    </location>
</feature>
<feature type="compositionally biased region" description="Basic and acidic residues" evidence="8">
    <location>
        <begin position="234"/>
        <end position="244"/>
    </location>
</feature>
<dbReference type="PANTHER" id="PTHR12773">
    <property type="entry name" value="UPF0315 PROTEIN-RELATED"/>
    <property type="match status" value="1"/>
</dbReference>
<dbReference type="InterPro" id="IPR029071">
    <property type="entry name" value="Ubiquitin-like_domsf"/>
</dbReference>
<dbReference type="VEuPathDB" id="FungiDB:PADG_03986"/>
<dbReference type="InterPro" id="IPR000626">
    <property type="entry name" value="Ubiquitin-like_dom"/>
</dbReference>
<comment type="similarity">
    <text evidence="3">Belongs to the TRM112 family.</text>
</comment>
<dbReference type="VEuPathDB" id="FungiDB:PABG_01391"/>
<feature type="compositionally biased region" description="Basic and acidic residues" evidence="8">
    <location>
        <begin position="184"/>
        <end position="194"/>
    </location>
</feature>
<reference evidence="10 11" key="1">
    <citation type="submission" date="2016-06" db="EMBL/GenBank/DDBJ databases">
        <authorList>
            <person name="Kjaerup R.B."/>
            <person name="Dalgaard T.S."/>
            <person name="Juul-Madsen H.R."/>
        </authorList>
    </citation>
    <scope>NUCLEOTIDE SEQUENCE [LARGE SCALE GENOMIC DNA]</scope>
    <source>
        <strain evidence="10 11">Pb300</strain>
    </source>
</reference>
<dbReference type="VEuPathDB" id="FungiDB:PADG_03987"/>
<dbReference type="InterPro" id="IPR005651">
    <property type="entry name" value="Trm112-like"/>
</dbReference>
<dbReference type="EMBL" id="LZYO01000262">
    <property type="protein sequence ID" value="ODH21458.1"/>
    <property type="molecule type" value="Genomic_DNA"/>
</dbReference>
<evidence type="ECO:0000259" key="9">
    <source>
        <dbReference type="SMART" id="SM00213"/>
    </source>
</evidence>
<dbReference type="Proteomes" id="UP000242814">
    <property type="component" value="Unassembled WGS sequence"/>
</dbReference>
<feature type="compositionally biased region" description="Acidic residues" evidence="8">
    <location>
        <begin position="40"/>
        <end position="52"/>
    </location>
</feature>
<comment type="caution">
    <text evidence="10">The sequence shown here is derived from an EMBL/GenBank/DDBJ whole genome shotgun (WGS) entry which is preliminary data.</text>
</comment>